<accession>A0A1B6Q0V8</accession>
<proteinExistence type="predicted"/>
<reference evidence="1 2" key="1">
    <citation type="journal article" date="2009" name="Nature">
        <title>The Sorghum bicolor genome and the diversification of grasses.</title>
        <authorList>
            <person name="Paterson A.H."/>
            <person name="Bowers J.E."/>
            <person name="Bruggmann R."/>
            <person name="Dubchak I."/>
            <person name="Grimwood J."/>
            <person name="Gundlach H."/>
            <person name="Haberer G."/>
            <person name="Hellsten U."/>
            <person name="Mitros T."/>
            <person name="Poliakov A."/>
            <person name="Schmutz J."/>
            <person name="Spannagl M."/>
            <person name="Tang H."/>
            <person name="Wang X."/>
            <person name="Wicker T."/>
            <person name="Bharti A.K."/>
            <person name="Chapman J."/>
            <person name="Feltus F.A."/>
            <person name="Gowik U."/>
            <person name="Grigoriev I.V."/>
            <person name="Lyons E."/>
            <person name="Maher C.A."/>
            <person name="Martis M."/>
            <person name="Narechania A."/>
            <person name="Otillar R.P."/>
            <person name="Penning B.W."/>
            <person name="Salamov A.A."/>
            <person name="Wang Y."/>
            <person name="Zhang L."/>
            <person name="Carpita N.C."/>
            <person name="Freeling M."/>
            <person name="Gingle A.R."/>
            <person name="Hash C.T."/>
            <person name="Keller B."/>
            <person name="Klein P."/>
            <person name="Kresovich S."/>
            <person name="McCann M.C."/>
            <person name="Ming R."/>
            <person name="Peterson D.G."/>
            <person name="Mehboob-ur-Rahman"/>
            <person name="Ware D."/>
            <person name="Westhoff P."/>
            <person name="Mayer K.F."/>
            <person name="Messing J."/>
            <person name="Rokhsar D.S."/>
        </authorList>
    </citation>
    <scope>NUCLEOTIDE SEQUENCE [LARGE SCALE GENOMIC DNA]</scope>
    <source>
        <strain evidence="2">cv. BTx623</strain>
    </source>
</reference>
<reference evidence="2" key="2">
    <citation type="journal article" date="2018" name="Plant J.">
        <title>The Sorghum bicolor reference genome: improved assembly, gene annotations, a transcriptome atlas, and signatures of genome organization.</title>
        <authorList>
            <person name="McCormick R.F."/>
            <person name="Truong S.K."/>
            <person name="Sreedasyam A."/>
            <person name="Jenkins J."/>
            <person name="Shu S."/>
            <person name="Sims D."/>
            <person name="Kennedy M."/>
            <person name="Amirebrahimi M."/>
            <person name="Weers B.D."/>
            <person name="McKinley B."/>
            <person name="Mattison A."/>
            <person name="Morishige D.T."/>
            <person name="Grimwood J."/>
            <person name="Schmutz J."/>
            <person name="Mullet J.E."/>
        </authorList>
    </citation>
    <scope>NUCLEOTIDE SEQUENCE [LARGE SCALE GENOMIC DNA]</scope>
    <source>
        <strain evidence="2">cv. BTx623</strain>
    </source>
</reference>
<name>A0A1B6Q0V8_SORBI</name>
<sequence>MENSGAGHREDRELRCQLLLSRSSRQWIESGRRSRGVLVPSSASRDSRWARMATASGWSGGAAVQEAVGV</sequence>
<dbReference type="Gramene" id="KXG31567">
    <property type="protein sequence ID" value="KXG31567"/>
    <property type="gene ID" value="SORBI_3003G019500"/>
</dbReference>
<keyword evidence="2" id="KW-1185">Reference proteome</keyword>
<evidence type="ECO:0000313" key="1">
    <source>
        <dbReference type="EMBL" id="KXG31567.1"/>
    </source>
</evidence>
<dbReference type="Proteomes" id="UP000000768">
    <property type="component" value="Chromosome 3"/>
</dbReference>
<dbReference type="AlphaFoldDB" id="A0A1B6Q0V8"/>
<evidence type="ECO:0000313" key="2">
    <source>
        <dbReference type="Proteomes" id="UP000000768"/>
    </source>
</evidence>
<organism evidence="1 2">
    <name type="scientific">Sorghum bicolor</name>
    <name type="common">Sorghum</name>
    <name type="synonym">Sorghum vulgare</name>
    <dbReference type="NCBI Taxonomy" id="4558"/>
    <lineage>
        <taxon>Eukaryota</taxon>
        <taxon>Viridiplantae</taxon>
        <taxon>Streptophyta</taxon>
        <taxon>Embryophyta</taxon>
        <taxon>Tracheophyta</taxon>
        <taxon>Spermatophyta</taxon>
        <taxon>Magnoliopsida</taxon>
        <taxon>Liliopsida</taxon>
        <taxon>Poales</taxon>
        <taxon>Poaceae</taxon>
        <taxon>PACMAD clade</taxon>
        <taxon>Panicoideae</taxon>
        <taxon>Andropogonodae</taxon>
        <taxon>Andropogoneae</taxon>
        <taxon>Sorghinae</taxon>
        <taxon>Sorghum</taxon>
    </lineage>
</organism>
<protein>
    <submittedName>
        <fullName evidence="1">Uncharacterized protein</fullName>
    </submittedName>
</protein>
<dbReference type="InParanoid" id="A0A1B6Q0V8"/>
<dbReference type="EMBL" id="CM000762">
    <property type="protein sequence ID" value="KXG31567.1"/>
    <property type="molecule type" value="Genomic_DNA"/>
</dbReference>
<gene>
    <name evidence="1" type="ORF">SORBI_3003G019500</name>
</gene>